<dbReference type="Pfam" id="PF01042">
    <property type="entry name" value="Ribonuc_L-PSP"/>
    <property type="match status" value="1"/>
</dbReference>
<dbReference type="EMBL" id="BAABHS010000033">
    <property type="protein sequence ID" value="GAA4987325.1"/>
    <property type="molecule type" value="Genomic_DNA"/>
</dbReference>
<proteinExistence type="predicted"/>
<organism evidence="1 2">
    <name type="scientific">Yinghuangia aomiensis</name>
    <dbReference type="NCBI Taxonomy" id="676205"/>
    <lineage>
        <taxon>Bacteria</taxon>
        <taxon>Bacillati</taxon>
        <taxon>Actinomycetota</taxon>
        <taxon>Actinomycetes</taxon>
        <taxon>Kitasatosporales</taxon>
        <taxon>Streptomycetaceae</taxon>
        <taxon>Yinghuangia</taxon>
    </lineage>
</organism>
<comment type="caution">
    <text evidence="1">The sequence shown here is derived from an EMBL/GenBank/DDBJ whole genome shotgun (WGS) entry which is preliminary data.</text>
</comment>
<evidence type="ECO:0000313" key="2">
    <source>
        <dbReference type="Proteomes" id="UP001500466"/>
    </source>
</evidence>
<dbReference type="RefSeq" id="WP_345679597.1">
    <property type="nucleotide sequence ID" value="NZ_BAABHS010000033.1"/>
</dbReference>
<dbReference type="InterPro" id="IPR006175">
    <property type="entry name" value="YjgF/YER057c/UK114"/>
</dbReference>
<dbReference type="SUPFAM" id="SSF55298">
    <property type="entry name" value="YjgF-like"/>
    <property type="match status" value="3"/>
</dbReference>
<dbReference type="PANTHER" id="PTHR43857">
    <property type="entry name" value="BLR7761 PROTEIN"/>
    <property type="match status" value="1"/>
</dbReference>
<dbReference type="Gene3D" id="3.30.1330.40">
    <property type="entry name" value="RutC-like"/>
    <property type="match status" value="3"/>
</dbReference>
<accession>A0ABP9I4Y0</accession>
<dbReference type="Proteomes" id="UP001500466">
    <property type="component" value="Unassembled WGS sequence"/>
</dbReference>
<sequence length="387" mass="40766">MTTPSTPAPITVAPADFPWYDVNGFTFSLGLRMGDDVWCSGHSASALDPETGRPGIRGGMADQARIAYAKQAAVLSAAGLGLSQVTRIVENVTVAGLPSYEEAAQVRRRLFHGTSPVVVTVVVDRLVRRSALIEVEVHAAADAPPPGPAEVRVEHGGTVLLPTLLPVDEHGTVVAVGDPAAQYAHCLDRAAALLEPLGLDLSHLVSTTEFVTAKANRAGRDIDRMRARRLGPVYPAVTRVLTEAQLRPSIHVAVEAVASRQEPEPVDPLGLAPHMPARSPAVRAGNLLHISGFGVLAAVPDLRGQAENLYATLLRTMESVGSGPEHLLSTVEFVAATALPDYRAVADVRRSLLKEPYPVSTGIVCSRMAHTEALLDVAAVAAIPGEV</sequence>
<name>A0ABP9I4Y0_9ACTN</name>
<evidence type="ECO:0008006" key="3">
    <source>
        <dbReference type="Google" id="ProtNLM"/>
    </source>
</evidence>
<keyword evidence="2" id="KW-1185">Reference proteome</keyword>
<reference evidence="2" key="1">
    <citation type="journal article" date="2019" name="Int. J. Syst. Evol. Microbiol.">
        <title>The Global Catalogue of Microorganisms (GCM) 10K type strain sequencing project: providing services to taxonomists for standard genome sequencing and annotation.</title>
        <authorList>
            <consortium name="The Broad Institute Genomics Platform"/>
            <consortium name="The Broad Institute Genome Sequencing Center for Infectious Disease"/>
            <person name="Wu L."/>
            <person name="Ma J."/>
        </authorList>
    </citation>
    <scope>NUCLEOTIDE SEQUENCE [LARGE SCALE GENOMIC DNA]</scope>
    <source>
        <strain evidence="2">JCM 17986</strain>
    </source>
</reference>
<dbReference type="PANTHER" id="PTHR43857:SF1">
    <property type="entry name" value="YJGH FAMILY PROTEIN"/>
    <property type="match status" value="1"/>
</dbReference>
<dbReference type="InterPro" id="IPR035959">
    <property type="entry name" value="RutC-like_sf"/>
</dbReference>
<gene>
    <name evidence="1" type="ORF">GCM10023205_67560</name>
</gene>
<evidence type="ECO:0000313" key="1">
    <source>
        <dbReference type="EMBL" id="GAA4987325.1"/>
    </source>
</evidence>
<dbReference type="CDD" id="cd00448">
    <property type="entry name" value="YjgF_YER057c_UK114_family"/>
    <property type="match status" value="2"/>
</dbReference>
<protein>
    <recommendedName>
        <fullName evidence="3">Enamine deaminase RidA, house cleaning of reactive enamine intermediates, YjgF/YER057c/UK114 family</fullName>
    </recommendedName>
</protein>